<protein>
    <recommendedName>
        <fullName evidence="2">DUF4219 domain-containing protein</fullName>
    </recommendedName>
</protein>
<gene>
    <name evidence="3" type="ORF">E2562_009283</name>
</gene>
<reference evidence="3 4" key="1">
    <citation type="submission" date="2019-11" db="EMBL/GenBank/DDBJ databases">
        <title>Whole genome sequence of Oryza granulata.</title>
        <authorList>
            <person name="Li W."/>
        </authorList>
    </citation>
    <scope>NUCLEOTIDE SEQUENCE [LARGE SCALE GENOMIC DNA]</scope>
    <source>
        <strain evidence="4">cv. Menghai</strain>
        <tissue evidence="3">Leaf</tissue>
    </source>
</reference>
<dbReference type="Proteomes" id="UP000479710">
    <property type="component" value="Unassembled WGS sequence"/>
</dbReference>
<evidence type="ECO:0000313" key="3">
    <source>
        <dbReference type="EMBL" id="KAF0921542.1"/>
    </source>
</evidence>
<feature type="domain" description="DUF4219" evidence="2">
    <location>
        <begin position="56"/>
        <end position="82"/>
    </location>
</feature>
<comment type="caution">
    <text evidence="3">The sequence shown here is derived from an EMBL/GenBank/DDBJ whole genome shotgun (WGS) entry which is preliminary data.</text>
</comment>
<keyword evidence="4" id="KW-1185">Reference proteome</keyword>
<feature type="region of interest" description="Disordered" evidence="1">
    <location>
        <begin position="1"/>
        <end position="36"/>
    </location>
</feature>
<dbReference type="OrthoDB" id="781829at2759"/>
<evidence type="ECO:0000259" key="2">
    <source>
        <dbReference type="Pfam" id="PF13961"/>
    </source>
</evidence>
<sequence length="92" mass="10076">MSAPAIGASPTPPRLGRSQSLSPPPRRPRHRDADGREMVVREVITEAGGLVSYPMLTRTNYTDWAVLMRVNLQAQGLWDVVSTGDAPHCTDH</sequence>
<organism evidence="3 4">
    <name type="scientific">Oryza meyeriana var. granulata</name>
    <dbReference type="NCBI Taxonomy" id="110450"/>
    <lineage>
        <taxon>Eukaryota</taxon>
        <taxon>Viridiplantae</taxon>
        <taxon>Streptophyta</taxon>
        <taxon>Embryophyta</taxon>
        <taxon>Tracheophyta</taxon>
        <taxon>Spermatophyta</taxon>
        <taxon>Magnoliopsida</taxon>
        <taxon>Liliopsida</taxon>
        <taxon>Poales</taxon>
        <taxon>Poaceae</taxon>
        <taxon>BOP clade</taxon>
        <taxon>Oryzoideae</taxon>
        <taxon>Oryzeae</taxon>
        <taxon>Oryzinae</taxon>
        <taxon>Oryza</taxon>
        <taxon>Oryza meyeriana</taxon>
    </lineage>
</organism>
<evidence type="ECO:0000313" key="4">
    <source>
        <dbReference type="Proteomes" id="UP000479710"/>
    </source>
</evidence>
<proteinExistence type="predicted"/>
<dbReference type="AlphaFoldDB" id="A0A6G1EAU1"/>
<evidence type="ECO:0000256" key="1">
    <source>
        <dbReference type="SAM" id="MobiDB-lite"/>
    </source>
</evidence>
<accession>A0A6G1EAU1</accession>
<name>A0A6G1EAU1_9ORYZ</name>
<dbReference type="Pfam" id="PF13961">
    <property type="entry name" value="DUF4219"/>
    <property type="match status" value="1"/>
</dbReference>
<dbReference type="InterPro" id="IPR025314">
    <property type="entry name" value="DUF4219"/>
</dbReference>
<dbReference type="EMBL" id="SPHZ02000004">
    <property type="protein sequence ID" value="KAF0921542.1"/>
    <property type="molecule type" value="Genomic_DNA"/>
</dbReference>